<dbReference type="Proteomes" id="UP000287033">
    <property type="component" value="Unassembled WGS sequence"/>
</dbReference>
<evidence type="ECO:0000313" key="2">
    <source>
        <dbReference type="EMBL" id="GCC29431.1"/>
    </source>
</evidence>
<comment type="caution">
    <text evidence="2">The sequence shown here is derived from an EMBL/GenBank/DDBJ whole genome shotgun (WGS) entry which is preliminary data.</text>
</comment>
<accession>A0A401SGC5</accession>
<gene>
    <name evidence="2" type="ORF">chiPu_0007873</name>
</gene>
<dbReference type="EMBL" id="BEZZ01000250">
    <property type="protein sequence ID" value="GCC29431.1"/>
    <property type="molecule type" value="Genomic_DNA"/>
</dbReference>
<feature type="region of interest" description="Disordered" evidence="1">
    <location>
        <begin position="1"/>
        <end position="26"/>
    </location>
</feature>
<sequence length="132" mass="14769">MRRRPVPGGRSRPHRAAPAPKLTSPRRSGILSVSLTWHPVNRCSRRWILQIHSRWDPVAGSVTPRIPSAGGGNYGGRIRTAPLLLSPNLTNQWRRGQMLASPLLGIWGSWRRGMGRFTGSNPRDPRAWRARG</sequence>
<proteinExistence type="predicted"/>
<name>A0A401SGC5_CHIPU</name>
<feature type="compositionally biased region" description="Basic residues" evidence="1">
    <location>
        <begin position="1"/>
        <end position="15"/>
    </location>
</feature>
<evidence type="ECO:0000313" key="3">
    <source>
        <dbReference type="Proteomes" id="UP000287033"/>
    </source>
</evidence>
<protein>
    <submittedName>
        <fullName evidence="2">Uncharacterized protein</fullName>
    </submittedName>
</protein>
<keyword evidence="3" id="KW-1185">Reference proteome</keyword>
<dbReference type="AlphaFoldDB" id="A0A401SGC5"/>
<reference evidence="2 3" key="1">
    <citation type="journal article" date="2018" name="Nat. Ecol. Evol.">
        <title>Shark genomes provide insights into elasmobranch evolution and the origin of vertebrates.</title>
        <authorList>
            <person name="Hara Y"/>
            <person name="Yamaguchi K"/>
            <person name="Onimaru K"/>
            <person name="Kadota M"/>
            <person name="Koyanagi M"/>
            <person name="Keeley SD"/>
            <person name="Tatsumi K"/>
            <person name="Tanaka K"/>
            <person name="Motone F"/>
            <person name="Kageyama Y"/>
            <person name="Nozu R"/>
            <person name="Adachi N"/>
            <person name="Nishimura O"/>
            <person name="Nakagawa R"/>
            <person name="Tanegashima C"/>
            <person name="Kiyatake I"/>
            <person name="Matsumoto R"/>
            <person name="Murakumo K"/>
            <person name="Nishida K"/>
            <person name="Terakita A"/>
            <person name="Kuratani S"/>
            <person name="Sato K"/>
            <person name="Hyodo S Kuraku.S."/>
        </authorList>
    </citation>
    <scope>NUCLEOTIDE SEQUENCE [LARGE SCALE GENOMIC DNA]</scope>
</reference>
<organism evidence="2 3">
    <name type="scientific">Chiloscyllium punctatum</name>
    <name type="common">Brownbanded bambooshark</name>
    <name type="synonym">Hemiscyllium punctatum</name>
    <dbReference type="NCBI Taxonomy" id="137246"/>
    <lineage>
        <taxon>Eukaryota</taxon>
        <taxon>Metazoa</taxon>
        <taxon>Chordata</taxon>
        <taxon>Craniata</taxon>
        <taxon>Vertebrata</taxon>
        <taxon>Chondrichthyes</taxon>
        <taxon>Elasmobranchii</taxon>
        <taxon>Galeomorphii</taxon>
        <taxon>Galeoidea</taxon>
        <taxon>Orectolobiformes</taxon>
        <taxon>Hemiscylliidae</taxon>
        <taxon>Chiloscyllium</taxon>
    </lineage>
</organism>
<evidence type="ECO:0000256" key="1">
    <source>
        <dbReference type="SAM" id="MobiDB-lite"/>
    </source>
</evidence>